<evidence type="ECO:0000256" key="1">
    <source>
        <dbReference type="ARBA" id="ARBA00002791"/>
    </source>
</evidence>
<comment type="similarity">
    <text evidence="4 10">Belongs to the OST1 family.</text>
</comment>
<evidence type="ECO:0000256" key="10">
    <source>
        <dbReference type="RuleBase" id="RU361143"/>
    </source>
</evidence>
<accession>A0A5J4QUT1</accession>
<evidence type="ECO:0000256" key="6">
    <source>
        <dbReference type="ARBA" id="ARBA00022729"/>
    </source>
</evidence>
<keyword evidence="7 10" id="KW-0256">Endoplasmic reticulum</keyword>
<evidence type="ECO:0000313" key="11">
    <source>
        <dbReference type="EMBL" id="KAA6324908.1"/>
    </source>
</evidence>
<protein>
    <recommendedName>
        <fullName evidence="10">Dolichyl-diphosphooligosaccharide--protein glycosyltransferase subunit 1</fullName>
    </recommendedName>
</protein>
<keyword evidence="5" id="KW-0812">Transmembrane</keyword>
<keyword evidence="9" id="KW-0472">Membrane</keyword>
<dbReference type="GO" id="GO:0008250">
    <property type="term" value="C:oligosaccharyltransferase complex"/>
    <property type="evidence" value="ECO:0007669"/>
    <property type="project" value="UniProtKB-UniRule"/>
</dbReference>
<dbReference type="OrthoDB" id="310030at2759"/>
<dbReference type="AlphaFoldDB" id="A0A5J4QUT1"/>
<organism evidence="11 12">
    <name type="scientific">Streblomastix strix</name>
    <dbReference type="NCBI Taxonomy" id="222440"/>
    <lineage>
        <taxon>Eukaryota</taxon>
        <taxon>Metamonada</taxon>
        <taxon>Preaxostyla</taxon>
        <taxon>Oxymonadida</taxon>
        <taxon>Streblomastigidae</taxon>
        <taxon>Streblomastix</taxon>
    </lineage>
</organism>
<keyword evidence="8" id="KW-1133">Transmembrane helix</keyword>
<feature type="non-terminal residue" evidence="11">
    <location>
        <position position="108"/>
    </location>
</feature>
<proteinExistence type="inferred from homology"/>
<evidence type="ECO:0000256" key="9">
    <source>
        <dbReference type="ARBA" id="ARBA00023136"/>
    </source>
</evidence>
<comment type="subcellular location">
    <subcellularLocation>
        <location evidence="2 10">Endoplasmic reticulum membrane</location>
        <topology evidence="2 10">Single-pass type I membrane protein</topology>
    </subcellularLocation>
</comment>
<evidence type="ECO:0000256" key="8">
    <source>
        <dbReference type="ARBA" id="ARBA00022989"/>
    </source>
</evidence>
<evidence type="ECO:0000256" key="4">
    <source>
        <dbReference type="ARBA" id="ARBA00008905"/>
    </source>
</evidence>
<dbReference type="InterPro" id="IPR007676">
    <property type="entry name" value="Ribophorin_I"/>
</dbReference>
<dbReference type="UniPathway" id="UPA00378"/>
<reference evidence="11 12" key="1">
    <citation type="submission" date="2019-03" db="EMBL/GenBank/DDBJ databases">
        <title>Single cell metagenomics reveals metabolic interactions within the superorganism composed of flagellate Streblomastix strix and complex community of Bacteroidetes bacteria on its surface.</title>
        <authorList>
            <person name="Treitli S.C."/>
            <person name="Kolisko M."/>
            <person name="Husnik F."/>
            <person name="Keeling P."/>
            <person name="Hampl V."/>
        </authorList>
    </citation>
    <scope>NUCLEOTIDE SEQUENCE [LARGE SCALE GENOMIC DNA]</scope>
    <source>
        <strain evidence="11">ST1C</strain>
    </source>
</reference>
<dbReference type="Pfam" id="PF04597">
    <property type="entry name" value="Ribophorin_I"/>
    <property type="match status" value="1"/>
</dbReference>
<evidence type="ECO:0000256" key="5">
    <source>
        <dbReference type="ARBA" id="ARBA00022692"/>
    </source>
</evidence>
<dbReference type="PANTHER" id="PTHR21049:SF0">
    <property type="entry name" value="DOLICHYL-DIPHOSPHOOLIGOSACCHARIDE--PROTEIN GLYCOSYLTRANSFERASE SUBUNIT 1"/>
    <property type="match status" value="1"/>
</dbReference>
<sequence>MSLQTRKNHFMSITNVHLDLDDSVHEHYEIENSGSKLIGEFNRFSPSTYHNTRSGVIRSFTHHLPIQSKSFRYFDSSGNISTSSISRTPFSIVMETQPRFELWGGWKT</sequence>
<gene>
    <name evidence="11" type="ORF">EZS28_054134</name>
</gene>
<name>A0A5J4QUT1_9EUKA</name>
<dbReference type="EMBL" id="SNRW01044262">
    <property type="protein sequence ID" value="KAA6324908.1"/>
    <property type="molecule type" value="Genomic_DNA"/>
</dbReference>
<dbReference type="GO" id="GO:0018279">
    <property type="term" value="P:protein N-linked glycosylation via asparagine"/>
    <property type="evidence" value="ECO:0007669"/>
    <property type="project" value="TreeGrafter"/>
</dbReference>
<comment type="caution">
    <text evidence="11">The sequence shown here is derived from an EMBL/GenBank/DDBJ whole genome shotgun (WGS) entry which is preliminary data.</text>
</comment>
<dbReference type="PANTHER" id="PTHR21049">
    <property type="entry name" value="RIBOPHORIN I"/>
    <property type="match status" value="1"/>
</dbReference>
<keyword evidence="6" id="KW-0732">Signal</keyword>
<evidence type="ECO:0000313" key="12">
    <source>
        <dbReference type="Proteomes" id="UP000324800"/>
    </source>
</evidence>
<evidence type="ECO:0000256" key="3">
    <source>
        <dbReference type="ARBA" id="ARBA00004922"/>
    </source>
</evidence>
<comment type="subunit">
    <text evidence="10">Component of the oligosaccharyltransferase (OST) complex.</text>
</comment>
<evidence type="ECO:0000256" key="2">
    <source>
        <dbReference type="ARBA" id="ARBA00004115"/>
    </source>
</evidence>
<dbReference type="Proteomes" id="UP000324800">
    <property type="component" value="Unassembled WGS sequence"/>
</dbReference>
<evidence type="ECO:0000256" key="7">
    <source>
        <dbReference type="ARBA" id="ARBA00022824"/>
    </source>
</evidence>
<comment type="function">
    <text evidence="1 10">Subunit of the oligosaccharyl transferase (OST) complex that catalyzes the initial transfer of a defined glycan (Glc(3)Man(9)GlcNAc(2) in eukaryotes) from the lipid carrier dolichol-pyrophosphate to an asparagine residue within an Asn-X-Ser/Thr consensus motif in nascent polypeptide chains, the first step in protein N-glycosylation. N-glycosylation occurs cotranslationally and the complex associates with the Sec61 complex at the channel-forming translocon complex that mediates protein translocation across the endoplasmic reticulum (ER). All subunits are required for a maximal enzyme activity.</text>
</comment>
<comment type="pathway">
    <text evidence="3 10">Protein modification; protein glycosylation.</text>
</comment>